<gene>
    <name evidence="1" type="ORF">ACFPOC_12270</name>
</gene>
<evidence type="ECO:0000313" key="1">
    <source>
        <dbReference type="EMBL" id="MFC5567180.1"/>
    </source>
</evidence>
<keyword evidence="2" id="KW-1185">Reference proteome</keyword>
<sequence>MVTEEGLRDLLGHGHRIVVVCLEPPFWKKSVWYGQWGIYSVASDGTSERILVSARSGPEGDKPRFFKTLNGLATFLHALGFRAIMVPMEPGARQSHNLKDHGPTQP</sequence>
<evidence type="ECO:0000313" key="2">
    <source>
        <dbReference type="Proteomes" id="UP001596056"/>
    </source>
</evidence>
<dbReference type="EMBL" id="JBHSNA010000011">
    <property type="protein sequence ID" value="MFC5567180.1"/>
    <property type="molecule type" value="Genomic_DNA"/>
</dbReference>
<dbReference type="Proteomes" id="UP001596056">
    <property type="component" value="Unassembled WGS sequence"/>
</dbReference>
<comment type="caution">
    <text evidence="1">The sequence shown here is derived from an EMBL/GenBank/DDBJ whole genome shotgun (WGS) entry which is preliminary data.</text>
</comment>
<proteinExistence type="predicted"/>
<reference evidence="2" key="1">
    <citation type="journal article" date="2019" name="Int. J. Syst. Evol. Microbiol.">
        <title>The Global Catalogue of Microorganisms (GCM) 10K type strain sequencing project: providing services to taxonomists for standard genome sequencing and annotation.</title>
        <authorList>
            <consortium name="The Broad Institute Genomics Platform"/>
            <consortium name="The Broad Institute Genome Sequencing Center for Infectious Disease"/>
            <person name="Wu L."/>
            <person name="Ma J."/>
        </authorList>
    </citation>
    <scope>NUCLEOTIDE SEQUENCE [LARGE SCALE GENOMIC DNA]</scope>
    <source>
        <strain evidence="2">KACC 11588</strain>
    </source>
</reference>
<dbReference type="RefSeq" id="WP_209842116.1">
    <property type="nucleotide sequence ID" value="NZ_JAGGJP010000014.1"/>
</dbReference>
<organism evidence="1 2">
    <name type="scientific">Rubellimicrobium aerolatum</name>
    <dbReference type="NCBI Taxonomy" id="490979"/>
    <lineage>
        <taxon>Bacteria</taxon>
        <taxon>Pseudomonadati</taxon>
        <taxon>Pseudomonadota</taxon>
        <taxon>Alphaproteobacteria</taxon>
        <taxon>Rhodobacterales</taxon>
        <taxon>Roseobacteraceae</taxon>
        <taxon>Rubellimicrobium</taxon>
    </lineage>
</organism>
<accession>A0ABW0SE39</accession>
<protein>
    <submittedName>
        <fullName evidence="1">Uncharacterized protein</fullName>
    </submittedName>
</protein>
<name>A0ABW0SE39_9RHOB</name>